<organism evidence="3 4">
    <name type="scientific">Bondarzewia mesenterica</name>
    <dbReference type="NCBI Taxonomy" id="1095465"/>
    <lineage>
        <taxon>Eukaryota</taxon>
        <taxon>Fungi</taxon>
        <taxon>Dikarya</taxon>
        <taxon>Basidiomycota</taxon>
        <taxon>Agaricomycotina</taxon>
        <taxon>Agaricomycetes</taxon>
        <taxon>Russulales</taxon>
        <taxon>Bondarzewiaceae</taxon>
        <taxon>Bondarzewia</taxon>
    </lineage>
</organism>
<accession>A0A4S4LYV4</accession>
<evidence type="ECO:0000256" key="2">
    <source>
        <dbReference type="SAM" id="SignalP"/>
    </source>
</evidence>
<protein>
    <recommendedName>
        <fullName evidence="5">Nucleotide exchange factor SIL1</fullName>
    </recommendedName>
</protein>
<feature type="signal peptide" evidence="2">
    <location>
        <begin position="1"/>
        <end position="17"/>
    </location>
</feature>
<evidence type="ECO:0000313" key="3">
    <source>
        <dbReference type="EMBL" id="THH17876.1"/>
    </source>
</evidence>
<keyword evidence="4" id="KW-1185">Reference proteome</keyword>
<keyword evidence="2" id="KW-0732">Signal</keyword>
<name>A0A4S4LYV4_9AGAM</name>
<dbReference type="AlphaFoldDB" id="A0A4S4LYV4"/>
<reference evidence="3 4" key="1">
    <citation type="submission" date="2019-02" db="EMBL/GenBank/DDBJ databases">
        <title>Genome sequencing of the rare red list fungi Bondarzewia mesenterica.</title>
        <authorList>
            <person name="Buettner E."/>
            <person name="Kellner H."/>
        </authorList>
    </citation>
    <scope>NUCLEOTIDE SEQUENCE [LARGE SCALE GENOMIC DNA]</scope>
    <source>
        <strain evidence="3 4">DSM 108281</strain>
    </source>
</reference>
<comment type="caution">
    <text evidence="3">The sequence shown here is derived from an EMBL/GenBank/DDBJ whole genome shotgun (WGS) entry which is preliminary data.</text>
</comment>
<gene>
    <name evidence="3" type="ORF">EW146_g3032</name>
</gene>
<feature type="region of interest" description="Disordered" evidence="1">
    <location>
        <begin position="59"/>
        <end position="84"/>
    </location>
</feature>
<proteinExistence type="predicted"/>
<dbReference type="Proteomes" id="UP000310158">
    <property type="component" value="Unassembled WGS sequence"/>
</dbReference>
<feature type="compositionally biased region" description="Polar residues" evidence="1">
    <location>
        <begin position="62"/>
        <end position="76"/>
    </location>
</feature>
<feature type="chain" id="PRO_5020956895" description="Nucleotide exchange factor SIL1" evidence="2">
    <location>
        <begin position="18"/>
        <end position="185"/>
    </location>
</feature>
<dbReference type="EMBL" id="SGPL01000094">
    <property type="protein sequence ID" value="THH17876.1"/>
    <property type="molecule type" value="Genomic_DNA"/>
</dbReference>
<sequence>MYLAVVFSILLAIGASAAPTPAPSLDSKSPDLAQILDLGHLSVVGNALVPIIYGGTPEDISRSSSAKRNVNASAPQADSDAEGSVHNALNPEAVSALPALGDIGNPLVSLIDIQNPRVRRDGLADILNGLSGAKSLQEIGSPFPHLLGIITRELHAIENSPMLKRSELADVLISALARRVSEELI</sequence>
<evidence type="ECO:0000313" key="4">
    <source>
        <dbReference type="Proteomes" id="UP000310158"/>
    </source>
</evidence>
<evidence type="ECO:0008006" key="5">
    <source>
        <dbReference type="Google" id="ProtNLM"/>
    </source>
</evidence>
<evidence type="ECO:0000256" key="1">
    <source>
        <dbReference type="SAM" id="MobiDB-lite"/>
    </source>
</evidence>